<comment type="pathway">
    <text evidence="3 16">Protein modification; protein ubiquitination.</text>
</comment>
<dbReference type="PROSITE" id="PS50089">
    <property type="entry name" value="ZF_RING_2"/>
    <property type="match status" value="1"/>
</dbReference>
<dbReference type="GO" id="GO:0072344">
    <property type="term" value="P:rescue of stalled ribosome"/>
    <property type="evidence" value="ECO:0007669"/>
    <property type="project" value="UniProtKB-UniRule"/>
</dbReference>
<evidence type="ECO:0000256" key="3">
    <source>
        <dbReference type="ARBA" id="ARBA00004906"/>
    </source>
</evidence>
<dbReference type="Proteomes" id="UP000095009">
    <property type="component" value="Unassembled WGS sequence"/>
</dbReference>
<comment type="function">
    <text evidence="14">E3 ubiquitin-protein ligase component of the ribosome quality control complex (RQC), a ribosome-associated complex that mediates ubiquitination and extraction of incompletely synthesized nascent chains for proteasomal degradation. Mediates ubiquitination of proteins derived from mRNAs lacking stop codons (non-stop proteins) and other translation arrest products induced by poly-lysine sequences and tandem rare codons. Ubiquitination leads to CDC48 recruitment for extraction and degradation of the incomplete translation product. May indirectly play a role in chromatin function and transcription.</text>
</comment>
<evidence type="ECO:0000256" key="16">
    <source>
        <dbReference type="RuleBase" id="RU367090"/>
    </source>
</evidence>
<dbReference type="FunFam" id="3.30.40.10:FF:000038">
    <property type="entry name" value="E3 ubiquitin-protein ligase listerin"/>
    <property type="match status" value="1"/>
</dbReference>
<keyword evidence="7" id="KW-0963">Cytoplasm</keyword>
<dbReference type="Pfam" id="PF23009">
    <property type="entry name" value="UBC_like"/>
    <property type="match status" value="1"/>
</dbReference>
<comment type="similarity">
    <text evidence="4 16">Belongs to the LTN1 family.</text>
</comment>
<dbReference type="SMART" id="SM00744">
    <property type="entry name" value="RINGv"/>
    <property type="match status" value="1"/>
</dbReference>
<dbReference type="InterPro" id="IPR001841">
    <property type="entry name" value="Znf_RING"/>
</dbReference>
<evidence type="ECO:0000256" key="8">
    <source>
        <dbReference type="ARBA" id="ARBA00022679"/>
    </source>
</evidence>
<gene>
    <name evidence="18" type="ORF">NADFUDRAFT_80975</name>
</gene>
<dbReference type="Pfam" id="PF22999">
    <property type="entry name" value="LTN1_E3_ligase_6th"/>
    <property type="match status" value="1"/>
</dbReference>
<keyword evidence="10" id="KW-0677">Repeat</keyword>
<comment type="catalytic activity">
    <reaction evidence="1 16">
        <text>S-ubiquitinyl-[E2 ubiquitin-conjugating enzyme]-L-cysteine + [acceptor protein]-L-lysine = [E2 ubiquitin-conjugating enzyme]-L-cysteine + N(6)-ubiquitinyl-[acceptor protein]-L-lysine.</text>
        <dbReference type="EC" id="2.3.2.27"/>
    </reaction>
</comment>
<evidence type="ECO:0000256" key="9">
    <source>
        <dbReference type="ARBA" id="ARBA00022723"/>
    </source>
</evidence>
<name>A0A1E3PQW8_9ASCO</name>
<protein>
    <recommendedName>
        <fullName evidence="6 16">E3 ubiquitin-protein ligase listerin</fullName>
        <ecNumber evidence="5 16">2.3.2.27</ecNumber>
    </recommendedName>
    <alternativeName>
        <fullName evidence="16">RING-type E3 ubiquitin transferase listerin</fullName>
    </alternativeName>
</protein>
<dbReference type="InterPro" id="IPR013083">
    <property type="entry name" value="Znf_RING/FYVE/PHD"/>
</dbReference>
<dbReference type="SUPFAM" id="SSF57850">
    <property type="entry name" value="RING/U-box"/>
    <property type="match status" value="1"/>
</dbReference>
<dbReference type="Pfam" id="PF13639">
    <property type="entry name" value="zf-RING_2"/>
    <property type="match status" value="1"/>
</dbReference>
<dbReference type="InterPro" id="IPR039804">
    <property type="entry name" value="RING-CH-C4HC3_LTN1"/>
</dbReference>
<evidence type="ECO:0000256" key="11">
    <source>
        <dbReference type="ARBA" id="ARBA00022771"/>
    </source>
</evidence>
<keyword evidence="13 16" id="KW-0862">Zinc</keyword>
<dbReference type="InterPro" id="IPR054477">
    <property type="entry name" value="LTN1_E3_ligase_6th"/>
</dbReference>
<dbReference type="STRING" id="857566.A0A1E3PQW8"/>
<dbReference type="AlphaFoldDB" id="A0A1E3PQW8"/>
<dbReference type="InterPro" id="IPR039795">
    <property type="entry name" value="LTN1/Rkr1"/>
</dbReference>
<dbReference type="EMBL" id="KV454406">
    <property type="protein sequence ID" value="ODQ67826.1"/>
    <property type="molecule type" value="Genomic_DNA"/>
</dbReference>
<evidence type="ECO:0000256" key="7">
    <source>
        <dbReference type="ARBA" id="ARBA00022490"/>
    </source>
</evidence>
<evidence type="ECO:0000313" key="19">
    <source>
        <dbReference type="Proteomes" id="UP000095009"/>
    </source>
</evidence>
<dbReference type="GO" id="GO:1990116">
    <property type="term" value="P:ribosome-associated ubiquitin-dependent protein catabolic process"/>
    <property type="evidence" value="ECO:0007669"/>
    <property type="project" value="UniProtKB-UniRule"/>
</dbReference>
<keyword evidence="8 16" id="KW-0808">Transferase</keyword>
<dbReference type="PANTHER" id="PTHR12389">
    <property type="entry name" value="ZINC FINGER PROTEIN 294"/>
    <property type="match status" value="1"/>
</dbReference>
<feature type="domain" description="RING-type" evidence="17">
    <location>
        <begin position="636"/>
        <end position="682"/>
    </location>
</feature>
<comment type="function">
    <text evidence="16">E3 ubiquitin-protein ligase. Component of the ribosome quality control complex (RQC), a ribosome-associated complex that mediates ubiquitination and extraction of incompletely synthesized nascent chains for proteasomal degradation.</text>
</comment>
<proteinExistence type="inferred from homology"/>
<evidence type="ECO:0000256" key="1">
    <source>
        <dbReference type="ARBA" id="ARBA00000900"/>
    </source>
</evidence>
<evidence type="ECO:0000256" key="10">
    <source>
        <dbReference type="ARBA" id="ARBA00022737"/>
    </source>
</evidence>
<evidence type="ECO:0000256" key="4">
    <source>
        <dbReference type="ARBA" id="ARBA00007997"/>
    </source>
</evidence>
<sequence>MISFSSELVSGVLGELVNRSSLTPVDPAAYYAGRALYSIATKAVESQYTQIQIDEILKKINIRRRSKESDYIVNISLMAALSSLANFNTSTDRLRNQVASELINIRNISSDVIANVIYLNTLFDGFITGDNFAQSPFPLPRFNMLVNGLFTALNNIEDPTDEDALKFRITIAKFIKYTLTGMNLDDIGSKLWEQILNFIEDGLVQMEITPNELLAVSLLDLFSKISTKVKSVLNLQEVWYEEDREIPLYDELFKLLIMVSQSDLSNSTTISLDIQKVLCKLSSNIPISIIEENFDGLFSLLATGSIFIERAGFTMLHKIIPQRQEQLSIAIELQKQTIHDNSHDEDEECENCENNIVVGLPAELISLILDPPTRLDSLSNPKVFGYFLTWATIYDHFENTTYSVRHKYIEELKDNGYVDILFKLIADIIETHQSSFKKFLSAGNLDSEVAITAYGNTSPELLLLSNSINGLSTEVMGLVINVYYNSLRHTGSIAKNWFISLRRHSTIIIEQFTERYVSPLVINQELNAVQTALDSKSSSINDENMSIKISKTMNEIKAYYTVDEQTMEIVVKIPSVYPLKPIVFEGVKRIGARENQWRAWLLASQAIVSSQNGTVMDSLQLFKRNVTLHFDGVEDCAICYSILHQDHTLPSKTCSTCKNKFHASCLYKWFKSSNSSTCPLCRQSFSFRSGV</sequence>
<keyword evidence="11 15" id="KW-0863">Zinc-finger</keyword>
<dbReference type="GO" id="GO:0016567">
    <property type="term" value="P:protein ubiquitination"/>
    <property type="evidence" value="ECO:0007669"/>
    <property type="project" value="UniProtKB-UniPathway"/>
</dbReference>
<evidence type="ECO:0000256" key="15">
    <source>
        <dbReference type="PROSITE-ProRule" id="PRU00175"/>
    </source>
</evidence>
<keyword evidence="9 16" id="KW-0479">Metal-binding</keyword>
<evidence type="ECO:0000256" key="2">
    <source>
        <dbReference type="ARBA" id="ARBA00004514"/>
    </source>
</evidence>
<keyword evidence="12 16" id="KW-0833">Ubl conjugation pathway</keyword>
<comment type="subunit">
    <text evidence="16">Component of the ribosome quality control complex (RQC).</text>
</comment>
<dbReference type="SMART" id="SM01197">
    <property type="entry name" value="FANCL_C"/>
    <property type="match status" value="1"/>
</dbReference>
<evidence type="ECO:0000256" key="5">
    <source>
        <dbReference type="ARBA" id="ARBA00012483"/>
    </source>
</evidence>
<evidence type="ECO:0000259" key="17">
    <source>
        <dbReference type="PROSITE" id="PS50089"/>
    </source>
</evidence>
<dbReference type="GO" id="GO:1990112">
    <property type="term" value="C:RQC complex"/>
    <property type="evidence" value="ECO:0007669"/>
    <property type="project" value="UniProtKB-UniRule"/>
</dbReference>
<dbReference type="GO" id="GO:0008270">
    <property type="term" value="F:zinc ion binding"/>
    <property type="evidence" value="ECO:0007669"/>
    <property type="project" value="UniProtKB-KW"/>
</dbReference>
<dbReference type="GO" id="GO:0061630">
    <property type="term" value="F:ubiquitin protein ligase activity"/>
    <property type="evidence" value="ECO:0007669"/>
    <property type="project" value="UniProtKB-UniRule"/>
</dbReference>
<evidence type="ECO:0000256" key="12">
    <source>
        <dbReference type="ARBA" id="ARBA00022786"/>
    </source>
</evidence>
<organism evidence="18 19">
    <name type="scientific">Nadsonia fulvescens var. elongata DSM 6958</name>
    <dbReference type="NCBI Taxonomy" id="857566"/>
    <lineage>
        <taxon>Eukaryota</taxon>
        <taxon>Fungi</taxon>
        <taxon>Dikarya</taxon>
        <taxon>Ascomycota</taxon>
        <taxon>Saccharomycotina</taxon>
        <taxon>Dipodascomycetes</taxon>
        <taxon>Dipodascales</taxon>
        <taxon>Dipodascales incertae sedis</taxon>
        <taxon>Nadsonia</taxon>
    </lineage>
</organism>
<evidence type="ECO:0000256" key="13">
    <source>
        <dbReference type="ARBA" id="ARBA00022833"/>
    </source>
</evidence>
<evidence type="ECO:0000256" key="14">
    <source>
        <dbReference type="ARBA" id="ARBA00055150"/>
    </source>
</evidence>
<keyword evidence="19" id="KW-1185">Reference proteome</keyword>
<dbReference type="Gene3D" id="3.30.40.10">
    <property type="entry name" value="Zinc/RING finger domain, C3HC4 (zinc finger)"/>
    <property type="match status" value="1"/>
</dbReference>
<dbReference type="InterPro" id="IPR054478">
    <property type="entry name" value="LTN1_UBC"/>
</dbReference>
<dbReference type="OrthoDB" id="6108at2759"/>
<dbReference type="UniPathway" id="UPA00143"/>
<evidence type="ECO:0000313" key="18">
    <source>
        <dbReference type="EMBL" id="ODQ67826.1"/>
    </source>
</evidence>
<evidence type="ECO:0000256" key="6">
    <source>
        <dbReference type="ARBA" id="ARBA00017157"/>
    </source>
</evidence>
<dbReference type="CDD" id="cd16491">
    <property type="entry name" value="RING-CH-C4HC3_LTN1"/>
    <property type="match status" value="1"/>
</dbReference>
<dbReference type="EC" id="2.3.2.27" evidence="5 16"/>
<dbReference type="GO" id="GO:0043023">
    <property type="term" value="F:ribosomal large subunit binding"/>
    <property type="evidence" value="ECO:0007669"/>
    <property type="project" value="TreeGrafter"/>
</dbReference>
<comment type="subcellular location">
    <subcellularLocation>
        <location evidence="2">Cytoplasm</location>
        <location evidence="2">Cytosol</location>
    </subcellularLocation>
</comment>
<accession>A0A1E3PQW8</accession>
<reference evidence="18 19" key="1">
    <citation type="journal article" date="2016" name="Proc. Natl. Acad. Sci. U.S.A.">
        <title>Comparative genomics of biotechnologically important yeasts.</title>
        <authorList>
            <person name="Riley R."/>
            <person name="Haridas S."/>
            <person name="Wolfe K.H."/>
            <person name="Lopes M.R."/>
            <person name="Hittinger C.T."/>
            <person name="Goeker M."/>
            <person name="Salamov A.A."/>
            <person name="Wisecaver J.H."/>
            <person name="Long T.M."/>
            <person name="Calvey C.H."/>
            <person name="Aerts A.L."/>
            <person name="Barry K.W."/>
            <person name="Choi C."/>
            <person name="Clum A."/>
            <person name="Coughlan A.Y."/>
            <person name="Deshpande S."/>
            <person name="Douglass A.P."/>
            <person name="Hanson S.J."/>
            <person name="Klenk H.-P."/>
            <person name="LaButti K.M."/>
            <person name="Lapidus A."/>
            <person name="Lindquist E.A."/>
            <person name="Lipzen A.M."/>
            <person name="Meier-Kolthoff J.P."/>
            <person name="Ohm R.A."/>
            <person name="Otillar R.P."/>
            <person name="Pangilinan J.L."/>
            <person name="Peng Y."/>
            <person name="Rokas A."/>
            <person name="Rosa C.A."/>
            <person name="Scheuner C."/>
            <person name="Sibirny A.A."/>
            <person name="Slot J.C."/>
            <person name="Stielow J.B."/>
            <person name="Sun H."/>
            <person name="Kurtzman C.P."/>
            <person name="Blackwell M."/>
            <person name="Grigoriev I.V."/>
            <person name="Jeffries T.W."/>
        </authorList>
    </citation>
    <scope>NUCLEOTIDE SEQUENCE [LARGE SCALE GENOMIC DNA]</scope>
    <source>
        <strain evidence="18 19">DSM 6958</strain>
    </source>
</reference>
<dbReference type="InterPro" id="IPR011016">
    <property type="entry name" value="Znf_RING-CH"/>
</dbReference>
<dbReference type="GO" id="GO:0005829">
    <property type="term" value="C:cytosol"/>
    <property type="evidence" value="ECO:0007669"/>
    <property type="project" value="UniProtKB-SubCell"/>
</dbReference>
<dbReference type="PANTHER" id="PTHR12389:SF0">
    <property type="entry name" value="E3 UBIQUITIN-PROTEIN LIGASE LISTERIN"/>
    <property type="match status" value="1"/>
</dbReference>